<reference evidence="2 3" key="1">
    <citation type="journal article" date="2009" name="Appl. Environ. Microbiol.">
        <title>Community genomic and proteomic analyses of chemoautotrophic iron-oxidizing "Leptospirillum rubarum" (Group II) and "Leptospirillum ferrodiazotrophum" (Group III) bacteria in acid mine drainage biofilms.</title>
        <authorList>
            <person name="Goltsman D.S."/>
            <person name="Denef V.J."/>
            <person name="Singer S.W."/>
            <person name="VerBerkmoes N.C."/>
            <person name="Lefsrud M."/>
            <person name="Mueller R.S."/>
            <person name="Dick G.J."/>
            <person name="Sun C.L."/>
            <person name="Wheeler K.E."/>
            <person name="Zemla A."/>
            <person name="Baker B.J."/>
            <person name="Hauser L."/>
            <person name="Land M."/>
            <person name="Shah M.B."/>
            <person name="Thelen M.P."/>
            <person name="Hettich R.L."/>
            <person name="Banfield J.F."/>
        </authorList>
    </citation>
    <scope>NUCLEOTIDE SEQUENCE [LARGE SCALE GENOMIC DNA]</scope>
</reference>
<dbReference type="PANTHER" id="PTHR42663:SF6">
    <property type="entry name" value="HYDROLASE C777.06C-RELATED"/>
    <property type="match status" value="1"/>
</dbReference>
<dbReference type="CDD" id="cd16279">
    <property type="entry name" value="metallo-hydrolase-like_MBL-fold"/>
    <property type="match status" value="1"/>
</dbReference>
<protein>
    <submittedName>
        <fullName evidence="2">Putative metallo-beta-lactamase family protein</fullName>
    </submittedName>
</protein>
<evidence type="ECO:0000313" key="2">
    <source>
        <dbReference type="EMBL" id="EES53189.1"/>
    </source>
</evidence>
<gene>
    <name evidence="2" type="ORF">UBAL3_80290065</name>
</gene>
<dbReference type="Gene3D" id="3.60.15.10">
    <property type="entry name" value="Ribonuclease Z/Hydroxyacylglutathione hydrolase-like"/>
    <property type="match status" value="1"/>
</dbReference>
<proteinExistence type="predicted"/>
<dbReference type="AlphaFoldDB" id="C6HW84"/>
<organism evidence="2 3">
    <name type="scientific">Leptospirillum ferrodiazotrophum</name>
    <dbReference type="NCBI Taxonomy" id="412449"/>
    <lineage>
        <taxon>Bacteria</taxon>
        <taxon>Pseudomonadati</taxon>
        <taxon>Nitrospirota</taxon>
        <taxon>Nitrospiria</taxon>
        <taxon>Nitrospirales</taxon>
        <taxon>Nitrospiraceae</taxon>
        <taxon>Leptospirillum</taxon>
    </lineage>
</organism>
<name>C6HW84_9BACT</name>
<dbReference type="SUPFAM" id="SSF56281">
    <property type="entry name" value="Metallo-hydrolase/oxidoreductase"/>
    <property type="match status" value="1"/>
</dbReference>
<accession>C6HW84</accession>
<feature type="domain" description="Metallo-beta-lactamase" evidence="1">
    <location>
        <begin position="40"/>
        <end position="230"/>
    </location>
</feature>
<dbReference type="InterPro" id="IPR036866">
    <property type="entry name" value="RibonucZ/Hydroxyglut_hydro"/>
</dbReference>
<dbReference type="PANTHER" id="PTHR42663">
    <property type="entry name" value="HYDROLASE C777.06C-RELATED-RELATED"/>
    <property type="match status" value="1"/>
</dbReference>
<dbReference type="Proteomes" id="UP000009374">
    <property type="component" value="Unassembled WGS sequence"/>
</dbReference>
<dbReference type="Pfam" id="PF12706">
    <property type="entry name" value="Lactamase_B_2"/>
    <property type="match status" value="1"/>
</dbReference>
<dbReference type="InterPro" id="IPR001279">
    <property type="entry name" value="Metallo-B-lactamas"/>
</dbReference>
<dbReference type="EMBL" id="GG693868">
    <property type="protein sequence ID" value="EES53189.1"/>
    <property type="molecule type" value="Genomic_DNA"/>
</dbReference>
<evidence type="ECO:0000259" key="1">
    <source>
        <dbReference type="SMART" id="SM00849"/>
    </source>
</evidence>
<keyword evidence="3" id="KW-1185">Reference proteome</keyword>
<dbReference type="SMART" id="SM00849">
    <property type="entry name" value="Lactamase_B"/>
    <property type="match status" value="1"/>
</dbReference>
<evidence type="ECO:0000313" key="3">
    <source>
        <dbReference type="Proteomes" id="UP000009374"/>
    </source>
</evidence>
<sequence>MTGSPAMQALFLGTGSSVGVPMIGCRCAVCLSPDRRNHRTRSSLLVTVGGKNILVDTSPDLRIQSLRHGLDRVDAVIYTHAHADHVLGLDELRTFNFIQGGEIPIYAPSRVLDKVRAMFSYAFSDVNREGVTRPDLVPHALDGPREIFGLPVRPFLVEHGPTRNAALRLGDLVYLTDCNAVLPEGKEVMKGARTMVVGVVRYEPHISHFGLDQALAEIREVGPESAYITHISHRMDHATLESQLPPGIRPAYDGLRISL</sequence>